<feature type="domain" description="Alanyl-transfer RNA synthetases family profile" evidence="5">
    <location>
        <begin position="1"/>
        <end position="244"/>
    </location>
</feature>
<evidence type="ECO:0000256" key="1">
    <source>
        <dbReference type="ARBA" id="ARBA00001947"/>
    </source>
</evidence>
<reference evidence="6 7" key="1">
    <citation type="submission" date="2021-10" db="EMBL/GenBank/DDBJ databases">
        <title>Anaerobic single-cell dispensing facilitates the cultivation of human gut bacteria.</title>
        <authorList>
            <person name="Afrizal A."/>
        </authorList>
    </citation>
    <scope>NUCLEOTIDE SEQUENCE [LARGE SCALE GENOMIC DNA]</scope>
    <source>
        <strain evidence="6 7">CLA-AA-H277</strain>
    </source>
</reference>
<evidence type="ECO:0000313" key="6">
    <source>
        <dbReference type="EMBL" id="MCC2191272.1"/>
    </source>
</evidence>
<dbReference type="SUPFAM" id="SSF50447">
    <property type="entry name" value="Translation proteins"/>
    <property type="match status" value="1"/>
</dbReference>
<dbReference type="EMBL" id="JAJEPR010000045">
    <property type="protein sequence ID" value="MCC2191272.1"/>
    <property type="molecule type" value="Genomic_DNA"/>
</dbReference>
<evidence type="ECO:0000313" key="7">
    <source>
        <dbReference type="Proteomes" id="UP001197875"/>
    </source>
</evidence>
<dbReference type="PANTHER" id="PTHR43462">
    <property type="entry name" value="ALANYL-TRNA EDITING PROTEIN"/>
    <property type="match status" value="1"/>
</dbReference>
<evidence type="ECO:0000259" key="5">
    <source>
        <dbReference type="PROSITE" id="PS50860"/>
    </source>
</evidence>
<name>A0AAE3DV96_9FIRM</name>
<dbReference type="InterPro" id="IPR018165">
    <property type="entry name" value="Ala-tRNA-synth_IIc_core"/>
</dbReference>
<keyword evidence="7" id="KW-1185">Reference proteome</keyword>
<dbReference type="GO" id="GO:0046872">
    <property type="term" value="F:metal ion binding"/>
    <property type="evidence" value="ECO:0007669"/>
    <property type="project" value="UniProtKB-KW"/>
</dbReference>
<dbReference type="InterPro" id="IPR018164">
    <property type="entry name" value="Ala-tRNA-synth_IIc_N"/>
</dbReference>
<dbReference type="GO" id="GO:0004813">
    <property type="term" value="F:alanine-tRNA ligase activity"/>
    <property type="evidence" value="ECO:0007669"/>
    <property type="project" value="InterPro"/>
</dbReference>
<protein>
    <submittedName>
        <fullName evidence="6">Alanyl-tRNA editing protein</fullName>
    </submittedName>
</protein>
<dbReference type="Gene3D" id="3.30.980.10">
    <property type="entry name" value="Threonyl-trna Synthetase, Chain A, domain 2"/>
    <property type="match status" value="1"/>
</dbReference>
<dbReference type="Pfam" id="PF07973">
    <property type="entry name" value="tRNA_SAD"/>
    <property type="match status" value="1"/>
</dbReference>
<dbReference type="InterPro" id="IPR012947">
    <property type="entry name" value="tRNA_SAD"/>
</dbReference>
<dbReference type="GO" id="GO:0005524">
    <property type="term" value="F:ATP binding"/>
    <property type="evidence" value="ECO:0007669"/>
    <property type="project" value="InterPro"/>
</dbReference>
<evidence type="ECO:0000256" key="2">
    <source>
        <dbReference type="ARBA" id="ARBA00004496"/>
    </source>
</evidence>
<dbReference type="PANTHER" id="PTHR43462:SF1">
    <property type="entry name" value="ALANYL-TRNA EDITING PROTEIN AARSD1"/>
    <property type="match status" value="1"/>
</dbReference>
<sequence>MTTRRLFEENVKTQRFEAKVLSCTEEKGKYRIELDATAFFPEGGGQPGDQGELFPGLNENGEPVRVLDTREKAGAIYHVTDKAIPEGTEVLGRLNWDKRLRNMQNHSGEHILSGLIHAKYGYNNVGFHMGSDAVTLDLDGVIVPEELPEFERQVNEVIEKNVEIEILYPSREELEKIDYRSKKEIAGQVRIVRIGSYDTCACCGTHVEYTGEIRLVKLLGIQNYKGGVRISMLAGRDAIEDYEKKHAMIQEATHLLSVKPDQVDNGVRKLLDANAALKSKLIAFQRQIGEEKAAAIPEGTRKICFLEPNFQSDELREMCNKAAVKAELVLGLLPIREGLCQYVLISNQTDVRELGKALNEKFNGKGGGQPSMVQGTLMADGEEIKAYFLE</sequence>
<dbReference type="GO" id="GO:0002161">
    <property type="term" value="F:aminoacyl-tRNA deacylase activity"/>
    <property type="evidence" value="ECO:0007669"/>
    <property type="project" value="UniProtKB-ARBA"/>
</dbReference>
<dbReference type="Gene3D" id="2.40.30.130">
    <property type="match status" value="1"/>
</dbReference>
<organism evidence="6 7">
    <name type="scientific">Fusicatenibacter faecihominis</name>
    <dbReference type="NCBI Taxonomy" id="2881276"/>
    <lineage>
        <taxon>Bacteria</taxon>
        <taxon>Bacillati</taxon>
        <taxon>Bacillota</taxon>
        <taxon>Clostridia</taxon>
        <taxon>Lachnospirales</taxon>
        <taxon>Lachnospiraceae</taxon>
        <taxon>Fusicatenibacter</taxon>
    </lineage>
</organism>
<dbReference type="PROSITE" id="PS50860">
    <property type="entry name" value="AA_TRNA_LIGASE_II_ALA"/>
    <property type="match status" value="1"/>
</dbReference>
<dbReference type="GO" id="GO:0003676">
    <property type="term" value="F:nucleic acid binding"/>
    <property type="evidence" value="ECO:0007669"/>
    <property type="project" value="InterPro"/>
</dbReference>
<comment type="subcellular location">
    <subcellularLocation>
        <location evidence="2">Cytoplasm</location>
    </subcellularLocation>
</comment>
<evidence type="ECO:0000256" key="3">
    <source>
        <dbReference type="ARBA" id="ARBA00022723"/>
    </source>
</evidence>
<accession>A0AAE3DV96</accession>
<dbReference type="InterPro" id="IPR009000">
    <property type="entry name" value="Transl_B-barrel_sf"/>
</dbReference>
<keyword evidence="4" id="KW-0862">Zinc</keyword>
<dbReference type="SMART" id="SM00863">
    <property type="entry name" value="tRNA_SAD"/>
    <property type="match status" value="1"/>
</dbReference>
<dbReference type="AlphaFoldDB" id="A0AAE3DV96"/>
<dbReference type="InterPro" id="IPR051335">
    <property type="entry name" value="Alanyl-tRNA_Editing_Enzymes"/>
</dbReference>
<gene>
    <name evidence="6" type="ORF">LKD71_16000</name>
</gene>
<dbReference type="SUPFAM" id="SSF55186">
    <property type="entry name" value="ThrRS/AlaRS common domain"/>
    <property type="match status" value="1"/>
</dbReference>
<keyword evidence="3" id="KW-0479">Metal-binding</keyword>
<dbReference type="InterPro" id="IPR018163">
    <property type="entry name" value="Thr/Ala-tRNA-synth_IIc_edit"/>
</dbReference>
<dbReference type="Pfam" id="PF01411">
    <property type="entry name" value="tRNA-synt_2c"/>
    <property type="match status" value="1"/>
</dbReference>
<dbReference type="GO" id="GO:0005737">
    <property type="term" value="C:cytoplasm"/>
    <property type="evidence" value="ECO:0007669"/>
    <property type="project" value="UniProtKB-SubCell"/>
</dbReference>
<dbReference type="GO" id="GO:0006419">
    <property type="term" value="P:alanyl-tRNA aminoacylation"/>
    <property type="evidence" value="ECO:0007669"/>
    <property type="project" value="InterPro"/>
</dbReference>
<dbReference type="RefSeq" id="WP_227616191.1">
    <property type="nucleotide sequence ID" value="NZ_JAJEPR010000045.1"/>
</dbReference>
<evidence type="ECO:0000256" key="4">
    <source>
        <dbReference type="ARBA" id="ARBA00022833"/>
    </source>
</evidence>
<proteinExistence type="predicted"/>
<dbReference type="Proteomes" id="UP001197875">
    <property type="component" value="Unassembled WGS sequence"/>
</dbReference>
<comment type="caution">
    <text evidence="6">The sequence shown here is derived from an EMBL/GenBank/DDBJ whole genome shotgun (WGS) entry which is preliminary data.</text>
</comment>
<comment type="cofactor">
    <cofactor evidence="1">
        <name>Zn(2+)</name>
        <dbReference type="ChEBI" id="CHEBI:29105"/>
    </cofactor>
</comment>